<dbReference type="InterPro" id="IPR010330">
    <property type="entry name" value="CoiA_nuc"/>
</dbReference>
<reference evidence="3 6" key="3">
    <citation type="journal article" date="2017" name="Nat. Microbiol.">
        <title>Natural product diversity associated with the nematode symbionts Photorhabdus and Xenorhabdus.</title>
        <authorList>
            <person name="Tobias N.J."/>
            <person name="Wolff H."/>
            <person name="Djahanschiri B."/>
            <person name="Grundmann F."/>
            <person name="Kronenwerth M."/>
            <person name="Shi Y.M."/>
            <person name="Simonyi S."/>
            <person name="Grun P."/>
            <person name="Shapiro-Ilan D."/>
            <person name="Pidot S.J."/>
            <person name="Stinear T.P."/>
            <person name="Ebersberger I."/>
            <person name="Bode H.B."/>
        </authorList>
    </citation>
    <scope>NUCLEOTIDE SEQUENCE [LARGE SCALE GENOMIC DNA]</scope>
    <source>
        <strain evidence="3 6">DSM 17908</strain>
    </source>
</reference>
<evidence type="ECO:0000313" key="4">
    <source>
        <dbReference type="EMBL" id="SFK08793.1"/>
    </source>
</evidence>
<evidence type="ECO:0000313" key="6">
    <source>
        <dbReference type="Proteomes" id="UP000224607"/>
    </source>
</evidence>
<dbReference type="EMBL" id="NITY01000011">
    <property type="protein sequence ID" value="PHM39288.1"/>
    <property type="molecule type" value="Genomic_DNA"/>
</dbReference>
<protein>
    <submittedName>
        <fullName evidence="3 4">Competence protein</fullName>
    </submittedName>
</protein>
<dbReference type="STRING" id="351675.SAMN05421680_12821"/>
<reference evidence="5" key="1">
    <citation type="submission" date="2016-10" db="EMBL/GenBank/DDBJ databases">
        <authorList>
            <person name="Varghese N."/>
            <person name="Submissions S."/>
        </authorList>
    </citation>
    <scope>NUCLEOTIDE SEQUENCE [LARGE SCALE GENOMIC DNA]</scope>
    <source>
        <strain evidence="5">DSM 17908</strain>
    </source>
</reference>
<dbReference type="Pfam" id="PF06054">
    <property type="entry name" value="CoiA_nuc"/>
    <property type="match status" value="1"/>
</dbReference>
<dbReference type="Pfam" id="PF25164">
    <property type="entry name" value="CoiA_N"/>
    <property type="match status" value="1"/>
</dbReference>
<dbReference type="Proteomes" id="UP000224607">
    <property type="component" value="Unassembled WGS sequence"/>
</dbReference>
<accession>A0A1I3WNP9</accession>
<evidence type="ECO:0000313" key="3">
    <source>
        <dbReference type="EMBL" id="PHM39288.1"/>
    </source>
</evidence>
<feature type="domain" description="Competence protein CoiA nuclease-like" evidence="1">
    <location>
        <begin position="57"/>
        <end position="146"/>
    </location>
</feature>
<dbReference type="InterPro" id="IPR057253">
    <property type="entry name" value="CoiA-like_N"/>
</dbReference>
<evidence type="ECO:0000259" key="1">
    <source>
        <dbReference type="Pfam" id="PF06054"/>
    </source>
</evidence>
<dbReference type="EMBL" id="FORG01000028">
    <property type="protein sequence ID" value="SFK08793.1"/>
    <property type="molecule type" value="Genomic_DNA"/>
</dbReference>
<dbReference type="OrthoDB" id="9134102at2"/>
<dbReference type="Proteomes" id="UP000198919">
    <property type="component" value="Unassembled WGS sequence"/>
</dbReference>
<proteinExistence type="predicted"/>
<dbReference type="AlphaFoldDB" id="A0A1I3WNP9"/>
<sequence>MLTALQNNKIIIARDAQKPGDFHCPECFEPLTLRKGSIKTHHFAHRSSSNCGYGKGESERHMDLKMQVFDSLLGHPNVEHVELEKSLGRVRADVFANISGTQVAIEIQISKVSIEDLVRRTQAYAEQDIALIWIQHLPKGSSLFKFERPTTWESWIHTCNLGQIYLWLGNGCITPIKLANHEHGVQISHKYHIAEDFHKVTKGSWDKGKFYIPNRVLWCRIRGSGFV</sequence>
<keyword evidence="6" id="KW-1185">Reference proteome</keyword>
<organism evidence="4 5">
    <name type="scientific">Xenorhabdus mauleonii</name>
    <dbReference type="NCBI Taxonomy" id="351675"/>
    <lineage>
        <taxon>Bacteria</taxon>
        <taxon>Pseudomonadati</taxon>
        <taxon>Pseudomonadota</taxon>
        <taxon>Gammaproteobacteria</taxon>
        <taxon>Enterobacterales</taxon>
        <taxon>Morganellaceae</taxon>
        <taxon>Xenorhabdus</taxon>
    </lineage>
</organism>
<reference evidence="4" key="2">
    <citation type="submission" date="2016-10" db="EMBL/GenBank/DDBJ databases">
        <authorList>
            <person name="de Groot N.N."/>
        </authorList>
    </citation>
    <scope>NUCLEOTIDE SEQUENCE [LARGE SCALE GENOMIC DNA]</scope>
    <source>
        <strain evidence="4">DSM 17908</strain>
    </source>
</reference>
<evidence type="ECO:0000259" key="2">
    <source>
        <dbReference type="Pfam" id="PF25164"/>
    </source>
</evidence>
<evidence type="ECO:0000313" key="5">
    <source>
        <dbReference type="Proteomes" id="UP000198919"/>
    </source>
</evidence>
<feature type="domain" description="Competence protein CoiA-like N-terminal" evidence="2">
    <location>
        <begin position="16"/>
        <end position="52"/>
    </location>
</feature>
<gene>
    <name evidence="4" type="ORF">SAMN05421680_12821</name>
    <name evidence="3" type="ORF">Xmau_02892</name>
</gene>
<name>A0A1I3WNP9_9GAMM</name>